<organism evidence="3 4">
    <name type="scientific">Spinactinospora alkalitolerans</name>
    <dbReference type="NCBI Taxonomy" id="687207"/>
    <lineage>
        <taxon>Bacteria</taxon>
        <taxon>Bacillati</taxon>
        <taxon>Actinomycetota</taxon>
        <taxon>Actinomycetes</taxon>
        <taxon>Streptosporangiales</taxon>
        <taxon>Nocardiopsidaceae</taxon>
        <taxon>Spinactinospora</taxon>
    </lineage>
</organism>
<reference evidence="3 4" key="1">
    <citation type="submission" date="2020-07" db="EMBL/GenBank/DDBJ databases">
        <title>Sequencing the genomes of 1000 actinobacteria strains.</title>
        <authorList>
            <person name="Klenk H.-P."/>
        </authorList>
    </citation>
    <scope>NUCLEOTIDE SEQUENCE [LARGE SCALE GENOMIC DNA]</scope>
    <source>
        <strain evidence="3 4">CXB654</strain>
    </source>
</reference>
<dbReference type="AlphaFoldDB" id="A0A852TZM2"/>
<dbReference type="CDD" id="cd01130">
    <property type="entry name" value="VirB11-like_ATPase"/>
    <property type="match status" value="1"/>
</dbReference>
<dbReference type="Gene3D" id="3.40.50.300">
    <property type="entry name" value="P-loop containing nucleotide triphosphate hydrolases"/>
    <property type="match status" value="1"/>
</dbReference>
<accession>A0A852TZM2</accession>
<comment type="caution">
    <text evidence="3">The sequence shown here is derived from an EMBL/GenBank/DDBJ whole genome shotgun (WGS) entry which is preliminary data.</text>
</comment>
<protein>
    <submittedName>
        <fullName evidence="3">Flp pilus assembly CpaF family ATPase</fullName>
    </submittedName>
</protein>
<dbReference type="EMBL" id="JACCCC010000001">
    <property type="protein sequence ID" value="NYE50026.1"/>
    <property type="molecule type" value="Genomic_DNA"/>
</dbReference>
<dbReference type="GO" id="GO:0016887">
    <property type="term" value="F:ATP hydrolysis activity"/>
    <property type="evidence" value="ECO:0007669"/>
    <property type="project" value="InterPro"/>
</dbReference>
<dbReference type="Gene3D" id="3.30.450.380">
    <property type="match status" value="1"/>
</dbReference>
<gene>
    <name evidence="3" type="ORF">HDA32_005146</name>
</gene>
<evidence type="ECO:0000259" key="2">
    <source>
        <dbReference type="Pfam" id="PF00437"/>
    </source>
</evidence>
<name>A0A852TZM2_9ACTN</name>
<dbReference type="PANTHER" id="PTHR30486:SF6">
    <property type="entry name" value="TYPE IV PILUS RETRACTATION ATPASE PILT"/>
    <property type="match status" value="1"/>
</dbReference>
<sequence length="450" mass="48011">MSEPLHEDPARVVDPAFSETVAEWSRYVAAEATRRLSTAVADGDAPGGEGYRRRAERTIRQVLDEAAQRALGQGRPVLDAATEQAVTRRAAAQVCGLGPLQELLDEPEIENINLTGTDVWVRYADGRREQRPPVVADDEELMALVRRIAADSPSGERRFDPTAPILDMPLADGSRLNAIMEVAHAPVVSIRRHRYRTTTLGRLRRLGTLDDVAVALLRAAVRARRNIVITGGTGAGKTTLLRALAAEIGSSERIVTIEDVAELGLQRDRRAHPDAVALHARPPNVEGAGEVTVAELVRAALRMSPDRVIVGETRGSETVPLLNAMSQGNDGSLTTVHAASSEGAFAKLGAYAAQSAERLPLEATALLVATAVHLVVHISATPAGERVVTSVREVVGAEGRRVVSNEIYRRARDGGLLPAAPPSPDTIDALAENGFDISRLVGGEARGWAP</sequence>
<keyword evidence="4" id="KW-1185">Reference proteome</keyword>
<feature type="domain" description="Bacterial type II secretion system protein E" evidence="2">
    <location>
        <begin position="98"/>
        <end position="379"/>
    </location>
</feature>
<proteinExistence type="inferred from homology"/>
<dbReference type="SUPFAM" id="SSF52540">
    <property type="entry name" value="P-loop containing nucleoside triphosphate hydrolases"/>
    <property type="match status" value="1"/>
</dbReference>
<dbReference type="Proteomes" id="UP000589036">
    <property type="component" value="Unassembled WGS sequence"/>
</dbReference>
<dbReference type="RefSeq" id="WP_179645584.1">
    <property type="nucleotide sequence ID" value="NZ_BAAAYY010000019.1"/>
</dbReference>
<evidence type="ECO:0000313" key="4">
    <source>
        <dbReference type="Proteomes" id="UP000589036"/>
    </source>
</evidence>
<dbReference type="Pfam" id="PF00437">
    <property type="entry name" value="T2SSE"/>
    <property type="match status" value="1"/>
</dbReference>
<dbReference type="InterPro" id="IPR027417">
    <property type="entry name" value="P-loop_NTPase"/>
</dbReference>
<comment type="similarity">
    <text evidence="1">Belongs to the GSP E family.</text>
</comment>
<evidence type="ECO:0000313" key="3">
    <source>
        <dbReference type="EMBL" id="NYE50026.1"/>
    </source>
</evidence>
<dbReference type="InterPro" id="IPR001482">
    <property type="entry name" value="T2SS/T4SS_dom"/>
</dbReference>
<evidence type="ECO:0000256" key="1">
    <source>
        <dbReference type="ARBA" id="ARBA00006611"/>
    </source>
</evidence>
<dbReference type="PANTHER" id="PTHR30486">
    <property type="entry name" value="TWITCHING MOTILITY PROTEIN PILT"/>
    <property type="match status" value="1"/>
</dbReference>
<dbReference type="InterPro" id="IPR050921">
    <property type="entry name" value="T4SS_GSP_E_ATPase"/>
</dbReference>